<gene>
    <name evidence="3" type="ORF">CH339_11600</name>
</gene>
<dbReference type="Proteomes" id="UP000249299">
    <property type="component" value="Unassembled WGS sequence"/>
</dbReference>
<dbReference type="SMART" id="SM00460">
    <property type="entry name" value="TGc"/>
    <property type="match status" value="1"/>
</dbReference>
<dbReference type="Gene3D" id="3.10.620.30">
    <property type="match status" value="1"/>
</dbReference>
<organism evidence="3 4">
    <name type="scientific">Rhodobium orientis</name>
    <dbReference type="NCBI Taxonomy" id="34017"/>
    <lineage>
        <taxon>Bacteria</taxon>
        <taxon>Pseudomonadati</taxon>
        <taxon>Pseudomonadota</taxon>
        <taxon>Alphaproteobacteria</taxon>
        <taxon>Hyphomicrobiales</taxon>
        <taxon>Rhodobiaceae</taxon>
        <taxon>Rhodobium</taxon>
    </lineage>
</organism>
<evidence type="ECO:0000256" key="1">
    <source>
        <dbReference type="SAM" id="MobiDB-lite"/>
    </source>
</evidence>
<evidence type="ECO:0000259" key="2">
    <source>
        <dbReference type="SMART" id="SM00460"/>
    </source>
</evidence>
<dbReference type="Pfam" id="PF01841">
    <property type="entry name" value="Transglut_core"/>
    <property type="match status" value="1"/>
</dbReference>
<dbReference type="RefSeq" id="WP_111434529.1">
    <property type="nucleotide sequence ID" value="NZ_JACIGG010000022.1"/>
</dbReference>
<dbReference type="OrthoDB" id="9804023at2"/>
<dbReference type="EMBL" id="NPEV01000022">
    <property type="protein sequence ID" value="RAI27110.1"/>
    <property type="molecule type" value="Genomic_DNA"/>
</dbReference>
<evidence type="ECO:0000313" key="3">
    <source>
        <dbReference type="EMBL" id="RAI27110.1"/>
    </source>
</evidence>
<dbReference type="PANTHER" id="PTHR33490">
    <property type="entry name" value="BLR5614 PROTEIN-RELATED"/>
    <property type="match status" value="1"/>
</dbReference>
<dbReference type="PANTHER" id="PTHR33490:SF7">
    <property type="entry name" value="BLR2979 PROTEIN"/>
    <property type="match status" value="1"/>
</dbReference>
<keyword evidence="4" id="KW-1185">Reference proteome</keyword>
<sequence>MLFDIRLQITYEYEDAAVAARHILHLMPAGLAGEQRLIAGSIDIQPPPDERIDRTDFFGNQVVEIAYRSPHTEESFLVKGRVERFARGAELDITPELAGLSREIAAVHSLGPDAPSHFLGASARVPMDDEITAYAREQISDGMTVFDIVRTVGLALNRDMRFDPEATTVETPPREAFDNRHGVCQDFTHIMIAGLRGLGVPAGYVSGFLRTEPPPGQPRLEGADAMHAWVRAWCGIETGWIEYDPTNAMMVGQDHIVIARGRDYFDVAPVKGVSRSSGTQTTKQAVDVIPQG</sequence>
<reference evidence="3 4" key="1">
    <citation type="submission" date="2017-07" db="EMBL/GenBank/DDBJ databases">
        <title>Draft Genome Sequences of Select Purple Nonsulfur Bacteria.</title>
        <authorList>
            <person name="Lasarre B."/>
            <person name="Mckinlay J.B."/>
        </authorList>
    </citation>
    <scope>NUCLEOTIDE SEQUENCE [LARGE SCALE GENOMIC DNA]</scope>
    <source>
        <strain evidence="3 4">DSM 11290</strain>
    </source>
</reference>
<protein>
    <submittedName>
        <fullName evidence="3">Transglutaminase</fullName>
    </submittedName>
</protein>
<name>A0A327JKZ4_9HYPH</name>
<comment type="caution">
    <text evidence="3">The sequence shown here is derived from an EMBL/GenBank/DDBJ whole genome shotgun (WGS) entry which is preliminary data.</text>
</comment>
<feature type="domain" description="Transglutaminase-like" evidence="2">
    <location>
        <begin position="176"/>
        <end position="247"/>
    </location>
</feature>
<evidence type="ECO:0000313" key="4">
    <source>
        <dbReference type="Proteomes" id="UP000249299"/>
    </source>
</evidence>
<accession>A0A327JKZ4</accession>
<dbReference type="AlphaFoldDB" id="A0A327JKZ4"/>
<dbReference type="InterPro" id="IPR002931">
    <property type="entry name" value="Transglutaminase-like"/>
</dbReference>
<dbReference type="Pfam" id="PF08379">
    <property type="entry name" value="Bact_transglu_N"/>
    <property type="match status" value="1"/>
</dbReference>
<feature type="compositionally biased region" description="Polar residues" evidence="1">
    <location>
        <begin position="274"/>
        <end position="284"/>
    </location>
</feature>
<dbReference type="InterPro" id="IPR038765">
    <property type="entry name" value="Papain-like_cys_pep_sf"/>
</dbReference>
<feature type="region of interest" description="Disordered" evidence="1">
    <location>
        <begin position="273"/>
        <end position="292"/>
    </location>
</feature>
<dbReference type="InterPro" id="IPR013589">
    <property type="entry name" value="Bac_transglu_N"/>
</dbReference>
<dbReference type="SUPFAM" id="SSF54001">
    <property type="entry name" value="Cysteine proteinases"/>
    <property type="match status" value="1"/>
</dbReference>
<proteinExistence type="predicted"/>